<dbReference type="EMBL" id="BKCJ010000825">
    <property type="protein sequence ID" value="GEU36571.1"/>
    <property type="molecule type" value="Genomic_DNA"/>
</dbReference>
<dbReference type="AlphaFoldDB" id="A0A6L2JHT4"/>
<accession>A0A6L2JHT4</accession>
<protein>
    <submittedName>
        <fullName evidence="2">Uncharacterized protein</fullName>
    </submittedName>
</protein>
<proteinExistence type="predicted"/>
<sequence length="135" mass="15486">MEAMSRSEVNLSSETKRKFHPYEVMQLKKKLTDLEQETNMMKQELSHSTAERKTLMNDVYNQLRLLQFSLHHENQAPGDKFCKKQERRSDGLFQVLYEDPNPSVVIRGGLGANLVAAPGGSETTMSNYLCIEYNN</sequence>
<evidence type="ECO:0000256" key="1">
    <source>
        <dbReference type="SAM" id="Coils"/>
    </source>
</evidence>
<keyword evidence="1" id="KW-0175">Coiled coil</keyword>
<comment type="caution">
    <text evidence="2">The sequence shown here is derived from an EMBL/GenBank/DDBJ whole genome shotgun (WGS) entry which is preliminary data.</text>
</comment>
<gene>
    <name evidence="2" type="ORF">Tci_008549</name>
</gene>
<organism evidence="2">
    <name type="scientific">Tanacetum cinerariifolium</name>
    <name type="common">Dalmatian daisy</name>
    <name type="synonym">Chrysanthemum cinerariifolium</name>
    <dbReference type="NCBI Taxonomy" id="118510"/>
    <lineage>
        <taxon>Eukaryota</taxon>
        <taxon>Viridiplantae</taxon>
        <taxon>Streptophyta</taxon>
        <taxon>Embryophyta</taxon>
        <taxon>Tracheophyta</taxon>
        <taxon>Spermatophyta</taxon>
        <taxon>Magnoliopsida</taxon>
        <taxon>eudicotyledons</taxon>
        <taxon>Gunneridae</taxon>
        <taxon>Pentapetalae</taxon>
        <taxon>asterids</taxon>
        <taxon>campanulids</taxon>
        <taxon>Asterales</taxon>
        <taxon>Asteraceae</taxon>
        <taxon>Asteroideae</taxon>
        <taxon>Anthemideae</taxon>
        <taxon>Anthemidinae</taxon>
        <taxon>Tanacetum</taxon>
    </lineage>
</organism>
<feature type="coiled-coil region" evidence="1">
    <location>
        <begin position="24"/>
        <end position="51"/>
    </location>
</feature>
<evidence type="ECO:0000313" key="2">
    <source>
        <dbReference type="EMBL" id="GEU36571.1"/>
    </source>
</evidence>
<name>A0A6L2JHT4_TANCI</name>
<reference evidence="2" key="1">
    <citation type="journal article" date="2019" name="Sci. Rep.">
        <title>Draft genome of Tanacetum cinerariifolium, the natural source of mosquito coil.</title>
        <authorList>
            <person name="Yamashiro T."/>
            <person name="Shiraishi A."/>
            <person name="Satake H."/>
            <person name="Nakayama K."/>
        </authorList>
    </citation>
    <scope>NUCLEOTIDE SEQUENCE</scope>
</reference>